<dbReference type="EMBL" id="VIGC01000045">
    <property type="protein sequence ID" value="TQE93229.1"/>
    <property type="molecule type" value="Genomic_DNA"/>
</dbReference>
<evidence type="ECO:0000256" key="2">
    <source>
        <dbReference type="ARBA" id="ARBA00022448"/>
    </source>
</evidence>
<evidence type="ECO:0000256" key="1">
    <source>
        <dbReference type="ARBA" id="ARBA00004651"/>
    </source>
</evidence>
<dbReference type="GO" id="GO:0005886">
    <property type="term" value="C:plasma membrane"/>
    <property type="evidence" value="ECO:0007669"/>
    <property type="project" value="UniProtKB-SubCell"/>
</dbReference>
<accession>A0A540V8X8</accession>
<organism evidence="13 14">
    <name type="scientific">Litorilinea aerophila</name>
    <dbReference type="NCBI Taxonomy" id="1204385"/>
    <lineage>
        <taxon>Bacteria</taxon>
        <taxon>Bacillati</taxon>
        <taxon>Chloroflexota</taxon>
        <taxon>Caldilineae</taxon>
        <taxon>Caldilineales</taxon>
        <taxon>Caldilineaceae</taxon>
        <taxon>Litorilinea</taxon>
    </lineage>
</organism>
<dbReference type="PROSITE" id="PS51257">
    <property type="entry name" value="PROKAR_LIPOPROTEIN"/>
    <property type="match status" value="1"/>
</dbReference>
<keyword evidence="7 11" id="KW-0472">Membrane</keyword>
<protein>
    <submittedName>
        <fullName evidence="13">YidC/Oxa1 family membrane protein insertase</fullName>
    </submittedName>
</protein>
<name>A0A540V8X8_9CHLR</name>
<evidence type="ECO:0000313" key="14">
    <source>
        <dbReference type="Proteomes" id="UP000317371"/>
    </source>
</evidence>
<evidence type="ECO:0000256" key="11">
    <source>
        <dbReference type="SAM" id="Phobius"/>
    </source>
</evidence>
<evidence type="ECO:0000256" key="10">
    <source>
        <dbReference type="SAM" id="MobiDB-lite"/>
    </source>
</evidence>
<dbReference type="AlphaFoldDB" id="A0A540V8X8"/>
<dbReference type="InterPro" id="IPR047196">
    <property type="entry name" value="YidC_ALB_C"/>
</dbReference>
<reference evidence="13 14" key="1">
    <citation type="submission" date="2019-06" db="EMBL/GenBank/DDBJ databases">
        <title>Genome sequence of Litorilinea aerophila BAA-2444.</title>
        <authorList>
            <person name="Maclea K.S."/>
            <person name="Maurais E.G."/>
            <person name="Iannazzi L.C."/>
        </authorList>
    </citation>
    <scope>NUCLEOTIDE SEQUENCE [LARGE SCALE GENOMIC DNA]</scope>
    <source>
        <strain evidence="13 14">ATCC BAA-2444</strain>
    </source>
</reference>
<evidence type="ECO:0000313" key="13">
    <source>
        <dbReference type="EMBL" id="TQE93229.1"/>
    </source>
</evidence>
<keyword evidence="2" id="KW-0813">Transport</keyword>
<comment type="subcellular location">
    <subcellularLocation>
        <location evidence="1">Cell membrane</location>
        <topology evidence="1">Multi-pass membrane protein</topology>
    </subcellularLocation>
    <subcellularLocation>
        <location evidence="9">Membrane</location>
        <topology evidence="9">Multi-pass membrane protein</topology>
    </subcellularLocation>
</comment>
<dbReference type="PANTHER" id="PTHR12428">
    <property type="entry name" value="OXA1"/>
    <property type="match status" value="1"/>
</dbReference>
<proteinExistence type="inferred from homology"/>
<evidence type="ECO:0000256" key="4">
    <source>
        <dbReference type="ARBA" id="ARBA00022692"/>
    </source>
</evidence>
<gene>
    <name evidence="13" type="ORF">FKZ61_22335</name>
</gene>
<evidence type="ECO:0000256" key="6">
    <source>
        <dbReference type="ARBA" id="ARBA00022989"/>
    </source>
</evidence>
<feature type="region of interest" description="Disordered" evidence="10">
    <location>
        <begin position="284"/>
        <end position="337"/>
    </location>
</feature>
<dbReference type="Pfam" id="PF02096">
    <property type="entry name" value="60KD_IMP"/>
    <property type="match status" value="1"/>
</dbReference>
<evidence type="ECO:0000256" key="5">
    <source>
        <dbReference type="ARBA" id="ARBA00022927"/>
    </source>
</evidence>
<feature type="transmembrane region" description="Helical" evidence="11">
    <location>
        <begin position="68"/>
        <end position="91"/>
    </location>
</feature>
<keyword evidence="4 9" id="KW-0812">Transmembrane</keyword>
<evidence type="ECO:0000259" key="12">
    <source>
        <dbReference type="Pfam" id="PF02096"/>
    </source>
</evidence>
<feature type="compositionally biased region" description="Low complexity" evidence="10">
    <location>
        <begin position="305"/>
        <end position="319"/>
    </location>
</feature>
<feature type="transmembrane region" description="Helical" evidence="11">
    <location>
        <begin position="236"/>
        <end position="261"/>
    </location>
</feature>
<dbReference type="CDD" id="cd20070">
    <property type="entry name" value="5TM_YidC_Alb3"/>
    <property type="match status" value="1"/>
</dbReference>
<keyword evidence="3" id="KW-1003">Cell membrane</keyword>
<dbReference type="PANTHER" id="PTHR12428:SF65">
    <property type="entry name" value="CYTOCHROME C OXIDASE ASSEMBLY PROTEIN COX18, MITOCHONDRIAL"/>
    <property type="match status" value="1"/>
</dbReference>
<dbReference type="InParanoid" id="A0A540V8X8"/>
<keyword evidence="5" id="KW-0653">Protein transport</keyword>
<dbReference type="Proteomes" id="UP000317371">
    <property type="component" value="Unassembled WGS sequence"/>
</dbReference>
<dbReference type="GO" id="GO:0051205">
    <property type="term" value="P:protein insertion into membrane"/>
    <property type="evidence" value="ECO:0007669"/>
    <property type="project" value="TreeGrafter"/>
</dbReference>
<dbReference type="FunCoup" id="A0A540V8X8">
    <property type="interactions" value="354"/>
</dbReference>
<comment type="similarity">
    <text evidence="9">Belongs to the OXA1/ALB3/YidC family.</text>
</comment>
<evidence type="ECO:0000256" key="3">
    <source>
        <dbReference type="ARBA" id="ARBA00022475"/>
    </source>
</evidence>
<evidence type="ECO:0000256" key="7">
    <source>
        <dbReference type="ARBA" id="ARBA00023136"/>
    </source>
</evidence>
<feature type="domain" description="Membrane insertase YidC/Oxa/ALB C-terminal" evidence="12">
    <location>
        <begin position="70"/>
        <end position="275"/>
    </location>
</feature>
<feature type="transmembrane region" description="Helical" evidence="11">
    <location>
        <begin position="195"/>
        <end position="215"/>
    </location>
</feature>
<dbReference type="GO" id="GO:0032977">
    <property type="term" value="F:membrane insertase activity"/>
    <property type="evidence" value="ECO:0007669"/>
    <property type="project" value="InterPro"/>
</dbReference>
<dbReference type="InterPro" id="IPR028055">
    <property type="entry name" value="YidC/Oxa/ALB_C"/>
</dbReference>
<comment type="caution">
    <text evidence="13">The sequence shown here is derived from an EMBL/GenBank/DDBJ whole genome shotgun (WGS) entry which is preliminary data.</text>
</comment>
<dbReference type="NCBIfam" id="TIGR03592">
    <property type="entry name" value="yidC_oxa1_cterm"/>
    <property type="match status" value="1"/>
</dbReference>
<dbReference type="OrthoDB" id="9780552at2"/>
<feature type="compositionally biased region" description="Basic residues" evidence="10">
    <location>
        <begin position="327"/>
        <end position="337"/>
    </location>
</feature>
<keyword evidence="8" id="KW-0143">Chaperone</keyword>
<keyword evidence="6 11" id="KW-1133">Transmembrane helix</keyword>
<evidence type="ECO:0000256" key="8">
    <source>
        <dbReference type="ARBA" id="ARBA00023186"/>
    </source>
</evidence>
<sequence>MDVKRRQWILMLALIGAMLLLSGCGVDYSGVDIMETPPQGWWQTLVVWPLGKALIWLDTLMQAANVPYHWGFTIIAFTIIIKVVTFPLTMIQIRGMQAQKELQPKIQELQKKYGKDREKLAQEQMKLYQEAGVNPLSGCLPLLVQMPILFGLYSALVALGPNLSNASWFWIPDLGFPQYSQGLSWITEAFNQGRYGFLAAYLVLPALLMISQFAMQQWMTPSTPDAQGQGAAMTKQIGLMMTFMFGFFTLQVPAGLTLYWVTSNLLQMLQQWYVTSDRFKPAPATATAGAEGSTHISANSADGEAQLAPTAATANGAKADQGSTKARTPKRRRTKRR</sequence>
<dbReference type="InterPro" id="IPR001708">
    <property type="entry name" value="YidC/ALB3/OXA1/COX18"/>
</dbReference>
<keyword evidence="14" id="KW-1185">Reference proteome</keyword>
<dbReference type="GO" id="GO:0015031">
    <property type="term" value="P:protein transport"/>
    <property type="evidence" value="ECO:0007669"/>
    <property type="project" value="UniProtKB-KW"/>
</dbReference>
<evidence type="ECO:0000256" key="9">
    <source>
        <dbReference type="RuleBase" id="RU003945"/>
    </source>
</evidence>